<organism evidence="2 3">
    <name type="scientific">Blattamonas nauphoetae</name>
    <dbReference type="NCBI Taxonomy" id="2049346"/>
    <lineage>
        <taxon>Eukaryota</taxon>
        <taxon>Metamonada</taxon>
        <taxon>Preaxostyla</taxon>
        <taxon>Oxymonadida</taxon>
        <taxon>Blattamonas</taxon>
    </lineage>
</organism>
<feature type="compositionally biased region" description="Polar residues" evidence="1">
    <location>
        <begin position="19"/>
        <end position="28"/>
    </location>
</feature>
<feature type="compositionally biased region" description="Basic and acidic residues" evidence="1">
    <location>
        <begin position="29"/>
        <end position="51"/>
    </location>
</feature>
<evidence type="ECO:0000313" key="3">
    <source>
        <dbReference type="Proteomes" id="UP001281761"/>
    </source>
</evidence>
<dbReference type="EMBL" id="JARBJD010000063">
    <property type="protein sequence ID" value="KAK2955739.1"/>
    <property type="molecule type" value="Genomic_DNA"/>
</dbReference>
<feature type="region of interest" description="Disordered" evidence="1">
    <location>
        <begin position="1"/>
        <end position="61"/>
    </location>
</feature>
<sequence length="74" mass="8475">MDCIKSVRDSSEGDENYHQEQAVTSTWQRETERQRRKGEESGEDDKQREEVPGQGESVEEDIFASKVVILSDSL</sequence>
<keyword evidence="3" id="KW-1185">Reference proteome</keyword>
<protein>
    <submittedName>
        <fullName evidence="2">Uncharacterized protein</fullName>
    </submittedName>
</protein>
<gene>
    <name evidence="2" type="ORF">BLNAU_9275</name>
</gene>
<feature type="compositionally biased region" description="Basic and acidic residues" evidence="1">
    <location>
        <begin position="1"/>
        <end position="18"/>
    </location>
</feature>
<accession>A0ABQ9XW76</accession>
<evidence type="ECO:0000313" key="2">
    <source>
        <dbReference type="EMBL" id="KAK2955739.1"/>
    </source>
</evidence>
<dbReference type="Proteomes" id="UP001281761">
    <property type="component" value="Unassembled WGS sequence"/>
</dbReference>
<evidence type="ECO:0000256" key="1">
    <source>
        <dbReference type="SAM" id="MobiDB-lite"/>
    </source>
</evidence>
<reference evidence="2 3" key="1">
    <citation type="journal article" date="2022" name="bioRxiv">
        <title>Genomics of Preaxostyla Flagellates Illuminates Evolutionary Transitions and the Path Towards Mitochondrial Loss.</title>
        <authorList>
            <person name="Novak L.V.F."/>
            <person name="Treitli S.C."/>
            <person name="Pyrih J."/>
            <person name="Halakuc P."/>
            <person name="Pipaliya S.V."/>
            <person name="Vacek V."/>
            <person name="Brzon O."/>
            <person name="Soukal P."/>
            <person name="Eme L."/>
            <person name="Dacks J.B."/>
            <person name="Karnkowska A."/>
            <person name="Elias M."/>
            <person name="Hampl V."/>
        </authorList>
    </citation>
    <scope>NUCLEOTIDE SEQUENCE [LARGE SCALE GENOMIC DNA]</scope>
    <source>
        <strain evidence="2">NAU3</strain>
        <tissue evidence="2">Gut</tissue>
    </source>
</reference>
<comment type="caution">
    <text evidence="2">The sequence shown here is derived from an EMBL/GenBank/DDBJ whole genome shotgun (WGS) entry which is preliminary data.</text>
</comment>
<name>A0ABQ9XW76_9EUKA</name>
<proteinExistence type="predicted"/>